<dbReference type="Proteomes" id="UP000683551">
    <property type="component" value="Chromosome"/>
</dbReference>
<organism evidence="1 2">
    <name type="scientific">Ferrovum myxofaciens</name>
    <dbReference type="NCBI Taxonomy" id="416213"/>
    <lineage>
        <taxon>Bacteria</taxon>
        <taxon>Pseudomonadati</taxon>
        <taxon>Pseudomonadota</taxon>
        <taxon>Betaproteobacteria</taxon>
        <taxon>Ferrovales</taxon>
        <taxon>Ferrovaceae</taxon>
        <taxon>Ferrovum</taxon>
    </lineage>
</organism>
<proteinExistence type="predicted"/>
<dbReference type="EMBL" id="CP071137">
    <property type="protein sequence ID" value="QWY77748.1"/>
    <property type="molecule type" value="Genomic_DNA"/>
</dbReference>
<evidence type="ECO:0000313" key="2">
    <source>
        <dbReference type="Proteomes" id="UP000683551"/>
    </source>
</evidence>
<reference evidence="1" key="1">
    <citation type="submission" date="2021-02" db="EMBL/GenBank/DDBJ databases">
        <title>Comparative genomics of Ferrovum myxofaciens strains, predominant extremophile bacteria forming large biofilm stalactites in acid mine ecosystems.</title>
        <authorList>
            <person name="Burkartova K."/>
            <person name="Ridl J."/>
            <person name="Pajer P."/>
            <person name="Falteisek L."/>
        </authorList>
    </citation>
    <scope>NUCLEOTIDE SEQUENCE</scope>
    <source>
        <strain evidence="1">MI1III</strain>
    </source>
</reference>
<dbReference type="RefSeq" id="WP_273145137.1">
    <property type="nucleotide sequence ID" value="NZ_CP053675.1"/>
</dbReference>
<sequence length="61" mass="6703">MMNAVAGVVIKNKNGDVVRTSKNLACIMMHARNFLFGTKLRQEGYTLPPGVREDVASPELI</sequence>
<name>A0A9E6MYE7_9PROT</name>
<accession>A0A9E6MYE7</accession>
<gene>
    <name evidence="1" type="ORF">JZL65_01280</name>
</gene>
<dbReference type="AlphaFoldDB" id="A0A9E6MYE7"/>
<protein>
    <submittedName>
        <fullName evidence="1">Uncharacterized protein</fullName>
    </submittedName>
</protein>
<evidence type="ECO:0000313" key="1">
    <source>
        <dbReference type="EMBL" id="QWY77748.1"/>
    </source>
</evidence>